<name>A0A5A9XLY1_9BACT</name>
<dbReference type="NCBIfam" id="TIGR00229">
    <property type="entry name" value="sensory_box"/>
    <property type="match status" value="1"/>
</dbReference>
<keyword evidence="1" id="KW-0597">Phosphoprotein</keyword>
<dbReference type="PROSITE" id="PS50112">
    <property type="entry name" value="PAS"/>
    <property type="match status" value="1"/>
</dbReference>
<dbReference type="InterPro" id="IPR011006">
    <property type="entry name" value="CheY-like_superfamily"/>
</dbReference>
<dbReference type="SMART" id="SM00091">
    <property type="entry name" value="PAS"/>
    <property type="match status" value="1"/>
</dbReference>
<dbReference type="Gene3D" id="3.30.450.20">
    <property type="entry name" value="PAS domain"/>
    <property type="match status" value="1"/>
</dbReference>
<dbReference type="InterPro" id="IPR001789">
    <property type="entry name" value="Sig_transdc_resp-reg_receiver"/>
</dbReference>
<gene>
    <name evidence="6" type="ORF">ET418_03865</name>
</gene>
<dbReference type="Gene3D" id="3.20.20.450">
    <property type="entry name" value="EAL domain"/>
    <property type="match status" value="1"/>
</dbReference>
<reference evidence="6 7" key="1">
    <citation type="submission" date="2019-04" db="EMBL/GenBank/DDBJ databases">
        <title>Geobacter ruber sp. nov., ferric-reducing bacteria isolated from paddy soil.</title>
        <authorList>
            <person name="Xu Z."/>
            <person name="Masuda Y."/>
            <person name="Itoh H."/>
            <person name="Senoo K."/>
        </authorList>
    </citation>
    <scope>NUCLEOTIDE SEQUENCE [LARGE SCALE GENOMIC DNA]</scope>
    <source>
        <strain evidence="6 7">Red88</strain>
    </source>
</reference>
<dbReference type="FunFam" id="3.30.70.270:FF:000001">
    <property type="entry name" value="Diguanylate cyclase domain protein"/>
    <property type="match status" value="1"/>
</dbReference>
<dbReference type="CDD" id="cd01949">
    <property type="entry name" value="GGDEF"/>
    <property type="match status" value="1"/>
</dbReference>
<evidence type="ECO:0000259" key="4">
    <source>
        <dbReference type="PROSITE" id="PS50883"/>
    </source>
</evidence>
<protein>
    <submittedName>
        <fullName evidence="6">EAL domain-containing protein</fullName>
    </submittedName>
</protein>
<dbReference type="SMART" id="SM00052">
    <property type="entry name" value="EAL"/>
    <property type="match status" value="1"/>
</dbReference>
<feature type="domain" description="GGDEF" evidence="5">
    <location>
        <begin position="325"/>
        <end position="458"/>
    </location>
</feature>
<feature type="domain" description="EAL" evidence="4">
    <location>
        <begin position="467"/>
        <end position="721"/>
    </location>
</feature>
<dbReference type="CDD" id="cd00156">
    <property type="entry name" value="REC"/>
    <property type="match status" value="1"/>
</dbReference>
<dbReference type="GO" id="GO:0003824">
    <property type="term" value="F:catalytic activity"/>
    <property type="evidence" value="ECO:0007669"/>
    <property type="project" value="UniProtKB-ARBA"/>
</dbReference>
<dbReference type="Gene3D" id="3.40.50.2300">
    <property type="match status" value="1"/>
</dbReference>
<dbReference type="InterPro" id="IPR043128">
    <property type="entry name" value="Rev_trsase/Diguanyl_cyclase"/>
</dbReference>
<dbReference type="InterPro" id="IPR000160">
    <property type="entry name" value="GGDEF_dom"/>
</dbReference>
<evidence type="ECO:0000259" key="2">
    <source>
        <dbReference type="PROSITE" id="PS50110"/>
    </source>
</evidence>
<dbReference type="PROSITE" id="PS50887">
    <property type="entry name" value="GGDEF"/>
    <property type="match status" value="1"/>
</dbReference>
<comment type="caution">
    <text evidence="6">The sequence shown here is derived from an EMBL/GenBank/DDBJ whole genome shotgun (WGS) entry which is preliminary data.</text>
</comment>
<dbReference type="OrthoDB" id="9777298at2"/>
<evidence type="ECO:0000256" key="1">
    <source>
        <dbReference type="PROSITE-ProRule" id="PRU00169"/>
    </source>
</evidence>
<evidence type="ECO:0000259" key="3">
    <source>
        <dbReference type="PROSITE" id="PS50112"/>
    </source>
</evidence>
<organism evidence="6 7">
    <name type="scientific">Oryzomonas rubra</name>
    <dbReference type="NCBI Taxonomy" id="2509454"/>
    <lineage>
        <taxon>Bacteria</taxon>
        <taxon>Pseudomonadati</taxon>
        <taxon>Thermodesulfobacteriota</taxon>
        <taxon>Desulfuromonadia</taxon>
        <taxon>Geobacterales</taxon>
        <taxon>Geobacteraceae</taxon>
        <taxon>Oryzomonas</taxon>
    </lineage>
</organism>
<dbReference type="GO" id="GO:0006355">
    <property type="term" value="P:regulation of DNA-templated transcription"/>
    <property type="evidence" value="ECO:0007669"/>
    <property type="project" value="InterPro"/>
</dbReference>
<sequence>MNFFVQSKFNHTHEVVEQPERILIVDDEPRMRSSLHQLLEGPNRDIAECGNGEDAIAALKNNDMDLVLLDIHLPGISGLDVMEWIMNFNAATRVIMVSADADIDSAIRALRGGAVEFIRKPYDLEEMQHKVDNALLRSRLERTNALMAMRLELSERMHRFLVESSPDIIYTLDTDGCFMFINGRAESLLGYSRDELVGRHFTSIVSDEDIDIARYAFTERRRDTRATTNMEVRLKCNGSHRFEPRQIVVVVSAMGVYEENGDGDDSLESRFLGTYGVARDITERKKAEETISFQALHDHLTHLPNRRLFKDRLELSMSQAKRNGRLVGVMFLDLDRFKLVNDTHGHAEGDELLVNVAHRLRNCVRGGDTLARQGGDEFTVLLPDLYRPEDASIIADKVLDVLKAPFLVRGQEFRATASIGIAVYPSDGDSADVLLKNADIAMYKVKATGKNNYLFFTPEMNACYHERISLENELRQAISNSEFELYYQPKVSICGDRVVGLEALIRWRHPVHGLLNPASFIDLAEESGLICDITDWVLAEACSQMARWREIGLDNLRISVNVSPSEFTHSDFLERIVCNITKFCLPDDAVEIEITENLLLHDVPGIIDKMRYLRNHGVRISIDDFGTRYSSLNYLRKFPINTIKIDQSFVRDLTAGTTVSPILHAIIGMARGFGLHLVAEGVETMFQMETLNELGCDEMQGYLFSKPIPSAEVKLMLMNSLPGFSSQWHYGTRSSTSGMAVPVGLSD</sequence>
<dbReference type="SMART" id="SM00448">
    <property type="entry name" value="REC"/>
    <property type="match status" value="1"/>
</dbReference>
<feature type="domain" description="PAS" evidence="3">
    <location>
        <begin position="154"/>
        <end position="209"/>
    </location>
</feature>
<dbReference type="PROSITE" id="PS50883">
    <property type="entry name" value="EAL"/>
    <property type="match status" value="1"/>
</dbReference>
<feature type="domain" description="Response regulatory" evidence="2">
    <location>
        <begin position="21"/>
        <end position="135"/>
    </location>
</feature>
<dbReference type="SUPFAM" id="SSF55073">
    <property type="entry name" value="Nucleotide cyclase"/>
    <property type="match status" value="1"/>
</dbReference>
<dbReference type="Gene3D" id="3.30.70.270">
    <property type="match status" value="1"/>
</dbReference>
<dbReference type="SUPFAM" id="SSF141868">
    <property type="entry name" value="EAL domain-like"/>
    <property type="match status" value="1"/>
</dbReference>
<dbReference type="RefSeq" id="WP_149306264.1">
    <property type="nucleotide sequence ID" value="NZ_SRSD01000002.1"/>
</dbReference>
<dbReference type="Pfam" id="PF00563">
    <property type="entry name" value="EAL"/>
    <property type="match status" value="1"/>
</dbReference>
<dbReference type="InterPro" id="IPR013767">
    <property type="entry name" value="PAS_fold"/>
</dbReference>
<dbReference type="GO" id="GO:0000160">
    <property type="term" value="P:phosphorelay signal transduction system"/>
    <property type="evidence" value="ECO:0007669"/>
    <property type="project" value="InterPro"/>
</dbReference>
<dbReference type="EMBL" id="SRSD01000002">
    <property type="protein sequence ID" value="KAA0894106.1"/>
    <property type="molecule type" value="Genomic_DNA"/>
</dbReference>
<dbReference type="Pfam" id="PF00072">
    <property type="entry name" value="Response_reg"/>
    <property type="match status" value="1"/>
</dbReference>
<dbReference type="SUPFAM" id="SSF55785">
    <property type="entry name" value="PYP-like sensor domain (PAS domain)"/>
    <property type="match status" value="1"/>
</dbReference>
<dbReference type="PANTHER" id="PTHR44757:SF2">
    <property type="entry name" value="BIOFILM ARCHITECTURE MAINTENANCE PROTEIN MBAA"/>
    <property type="match status" value="1"/>
</dbReference>
<dbReference type="PROSITE" id="PS50110">
    <property type="entry name" value="RESPONSE_REGULATORY"/>
    <property type="match status" value="1"/>
</dbReference>
<dbReference type="PANTHER" id="PTHR44757">
    <property type="entry name" value="DIGUANYLATE CYCLASE DGCP"/>
    <property type="match status" value="1"/>
</dbReference>
<dbReference type="CDD" id="cd00130">
    <property type="entry name" value="PAS"/>
    <property type="match status" value="1"/>
</dbReference>
<dbReference type="NCBIfam" id="TIGR00254">
    <property type="entry name" value="GGDEF"/>
    <property type="match status" value="1"/>
</dbReference>
<dbReference type="InterPro" id="IPR001633">
    <property type="entry name" value="EAL_dom"/>
</dbReference>
<dbReference type="AlphaFoldDB" id="A0A5A9XLY1"/>
<accession>A0A5A9XLY1</accession>
<dbReference type="InterPro" id="IPR029787">
    <property type="entry name" value="Nucleotide_cyclase"/>
</dbReference>
<dbReference type="SUPFAM" id="SSF52172">
    <property type="entry name" value="CheY-like"/>
    <property type="match status" value="1"/>
</dbReference>
<dbReference type="InterPro" id="IPR000014">
    <property type="entry name" value="PAS"/>
</dbReference>
<dbReference type="SMART" id="SM00267">
    <property type="entry name" value="GGDEF"/>
    <property type="match status" value="1"/>
</dbReference>
<dbReference type="InterPro" id="IPR052155">
    <property type="entry name" value="Biofilm_reg_signaling"/>
</dbReference>
<evidence type="ECO:0000313" key="7">
    <source>
        <dbReference type="Proteomes" id="UP000324298"/>
    </source>
</evidence>
<dbReference type="Pfam" id="PF00989">
    <property type="entry name" value="PAS"/>
    <property type="match status" value="1"/>
</dbReference>
<dbReference type="CDD" id="cd01948">
    <property type="entry name" value="EAL"/>
    <property type="match status" value="1"/>
</dbReference>
<dbReference type="Pfam" id="PF00990">
    <property type="entry name" value="GGDEF"/>
    <property type="match status" value="1"/>
</dbReference>
<evidence type="ECO:0000313" key="6">
    <source>
        <dbReference type="EMBL" id="KAA0894106.1"/>
    </source>
</evidence>
<dbReference type="Proteomes" id="UP000324298">
    <property type="component" value="Unassembled WGS sequence"/>
</dbReference>
<dbReference type="InterPro" id="IPR035965">
    <property type="entry name" value="PAS-like_dom_sf"/>
</dbReference>
<evidence type="ECO:0000259" key="5">
    <source>
        <dbReference type="PROSITE" id="PS50887"/>
    </source>
</evidence>
<keyword evidence="7" id="KW-1185">Reference proteome</keyword>
<dbReference type="InterPro" id="IPR035919">
    <property type="entry name" value="EAL_sf"/>
</dbReference>
<feature type="modified residue" description="4-aspartylphosphate" evidence="1">
    <location>
        <position position="70"/>
    </location>
</feature>
<proteinExistence type="predicted"/>